<evidence type="ECO:0000313" key="2">
    <source>
        <dbReference type="EMBL" id="CAG2138369.1"/>
    </source>
</evidence>
<feature type="domain" description="Putative zinc-finger" evidence="1">
    <location>
        <begin position="21"/>
        <end position="54"/>
    </location>
</feature>
<name>A0A916IR87_9BURK</name>
<dbReference type="RefSeq" id="WP_420839585.1">
    <property type="nucleotide sequence ID" value="NZ_CAJPUY010000006.1"/>
</dbReference>
<keyword evidence="3" id="KW-1185">Reference proteome</keyword>
<comment type="caution">
    <text evidence="2">The sequence shown here is derived from an EMBL/GenBank/DDBJ whole genome shotgun (WGS) entry which is preliminary data.</text>
</comment>
<evidence type="ECO:0000313" key="3">
    <source>
        <dbReference type="Proteomes" id="UP000672934"/>
    </source>
</evidence>
<protein>
    <recommendedName>
        <fullName evidence="1">Putative zinc-finger domain-containing protein</fullName>
    </recommendedName>
</protein>
<evidence type="ECO:0000259" key="1">
    <source>
        <dbReference type="Pfam" id="PF13490"/>
    </source>
</evidence>
<dbReference type="Pfam" id="PF13490">
    <property type="entry name" value="zf-HC2"/>
    <property type="match status" value="1"/>
</dbReference>
<dbReference type="EMBL" id="CAJPUY010000006">
    <property type="protein sequence ID" value="CAG2138369.1"/>
    <property type="molecule type" value="Genomic_DNA"/>
</dbReference>
<sequence>MSDPMPDSMSDSRPRRLLPDCEEIHHLTMKAMDRPLGWTERVRMRGHLLVCAACTRFDAQMRLMRSAMHHMGQEDDEPPGSRR</sequence>
<dbReference type="Proteomes" id="UP000672934">
    <property type="component" value="Unassembled WGS sequence"/>
</dbReference>
<proteinExistence type="predicted"/>
<accession>A0A916IR87</accession>
<organism evidence="2 3">
    <name type="scientific">Cupriavidus yeoncheonensis</name>
    <dbReference type="NCBI Taxonomy" id="1462994"/>
    <lineage>
        <taxon>Bacteria</taxon>
        <taxon>Pseudomonadati</taxon>
        <taxon>Pseudomonadota</taxon>
        <taxon>Betaproteobacteria</taxon>
        <taxon>Burkholderiales</taxon>
        <taxon>Burkholderiaceae</taxon>
        <taxon>Cupriavidus</taxon>
    </lineage>
</organism>
<dbReference type="AlphaFoldDB" id="A0A916IR87"/>
<gene>
    <name evidence="2" type="ORF">LMG31506_01943</name>
</gene>
<reference evidence="2" key="1">
    <citation type="submission" date="2021-03" db="EMBL/GenBank/DDBJ databases">
        <authorList>
            <person name="Peeters C."/>
        </authorList>
    </citation>
    <scope>NUCLEOTIDE SEQUENCE</scope>
    <source>
        <strain evidence="2">LMG 31506</strain>
    </source>
</reference>
<dbReference type="InterPro" id="IPR027383">
    <property type="entry name" value="Znf_put"/>
</dbReference>